<dbReference type="InterPro" id="IPR001633">
    <property type="entry name" value="EAL_dom"/>
</dbReference>
<dbReference type="CDD" id="cd01949">
    <property type="entry name" value="GGDEF"/>
    <property type="match status" value="1"/>
</dbReference>
<dbReference type="InterPro" id="IPR029787">
    <property type="entry name" value="Nucleotide_cyclase"/>
</dbReference>
<evidence type="ECO:0000259" key="4">
    <source>
        <dbReference type="PROSITE" id="PS50887"/>
    </source>
</evidence>
<dbReference type="AlphaFoldDB" id="A0A6N8T8Q3"/>
<proteinExistence type="predicted"/>
<comment type="caution">
    <text evidence="5">The sequence shown here is derived from an EMBL/GenBank/DDBJ whole genome shotgun (WGS) entry which is preliminary data.</text>
</comment>
<sequence>MRVATTEADRPRDIEFEEAGLLDQIVSVFRRASEPGEREELAIAQYQSLRKQIPLLYLILLANAWMVAYSYMGVGPRLLTLYVPGIFTLLCSVRFIKWIRRAGTVPTYAEARRMLAGTTLLAGLLAAIFVLWGLALYSYGTAHMQGQIAFFIGITVIGCIFCLMHLPRAALLVSAVVNIPFVLFFADSGSRSFTAIAVNVALVSLIMMIILAINYAAFASLIRSRRSILDKQAAMEVLDAHNLWLANHDTLTKLPNRHSFLVEIESRFRELEQGAGDLFIGVLDLDGFHVVNDAFGHRGGDQVLIEVARRLLASAGDSFGVFRLAGDEFGLVGTAPWAMSAGMLERSEAICAALEAPYSVNGVTAHITATIGLASSATVSGGAQQIHEAAEYALISAKQSQRRGHTNLFSFAHQDTIRRHSLVEQELQTADLEEELSLVFQPIVAVATGTPIGFEALARWNNRQLGRVSPVEFIQIAERAGLANRLTCVLLSKALTAAAAWPPQLRLSFNLSMQDICSPDNVLRLVGILNNSPLDPRRIDFEITETAVVGDFDQLVTAVTTLKALGAGISLDDFGTGYSTLSQVNKLPLDKIKIDRSFVSNISTVSTGYKIVKSVIALCRDMKISCIIEGVETQDELNTLRKLDCSLVQGYFYSKPLLADEITDYIEKAGAQALYSAAAATPIVPFETPRRRSSGERKTARHAAT</sequence>
<dbReference type="InterPro" id="IPR035919">
    <property type="entry name" value="EAL_sf"/>
</dbReference>
<accession>A0A6N8T8Q3</accession>
<gene>
    <name evidence="5" type="ORF">GR156_05070</name>
</gene>
<feature type="transmembrane region" description="Helical" evidence="2">
    <location>
        <begin position="146"/>
        <end position="164"/>
    </location>
</feature>
<dbReference type="RefSeq" id="WP_160785072.1">
    <property type="nucleotide sequence ID" value="NZ_CP086610.1"/>
</dbReference>
<dbReference type="PANTHER" id="PTHR44757">
    <property type="entry name" value="DIGUANYLATE CYCLASE DGCP"/>
    <property type="match status" value="1"/>
</dbReference>
<feature type="transmembrane region" description="Helical" evidence="2">
    <location>
        <begin position="169"/>
        <end position="186"/>
    </location>
</feature>
<dbReference type="PROSITE" id="PS50883">
    <property type="entry name" value="EAL"/>
    <property type="match status" value="1"/>
</dbReference>
<dbReference type="InterPro" id="IPR000160">
    <property type="entry name" value="GGDEF_dom"/>
</dbReference>
<dbReference type="SMART" id="SM00052">
    <property type="entry name" value="EAL"/>
    <property type="match status" value="1"/>
</dbReference>
<feature type="transmembrane region" description="Helical" evidence="2">
    <location>
        <begin position="78"/>
        <end position="96"/>
    </location>
</feature>
<keyword evidence="2" id="KW-1133">Transmembrane helix</keyword>
<dbReference type="Pfam" id="PF00990">
    <property type="entry name" value="GGDEF"/>
    <property type="match status" value="1"/>
</dbReference>
<evidence type="ECO:0000313" key="5">
    <source>
        <dbReference type="EMBL" id="MXN99661.1"/>
    </source>
</evidence>
<feature type="domain" description="EAL" evidence="3">
    <location>
        <begin position="420"/>
        <end position="670"/>
    </location>
</feature>
<organism evidence="5 6">
    <name type="scientific">Shinella zoogloeoides</name>
    <name type="common">Crabtreella saccharophila</name>
    <dbReference type="NCBI Taxonomy" id="352475"/>
    <lineage>
        <taxon>Bacteria</taxon>
        <taxon>Pseudomonadati</taxon>
        <taxon>Pseudomonadota</taxon>
        <taxon>Alphaproteobacteria</taxon>
        <taxon>Hyphomicrobiales</taxon>
        <taxon>Rhizobiaceae</taxon>
        <taxon>Shinella</taxon>
    </lineage>
</organism>
<dbReference type="Gene3D" id="3.30.70.270">
    <property type="match status" value="1"/>
</dbReference>
<dbReference type="InterPro" id="IPR043128">
    <property type="entry name" value="Rev_trsase/Diguanyl_cyclase"/>
</dbReference>
<feature type="compositionally biased region" description="Basic and acidic residues" evidence="1">
    <location>
        <begin position="688"/>
        <end position="698"/>
    </location>
</feature>
<dbReference type="SUPFAM" id="SSF55073">
    <property type="entry name" value="Nucleotide cyclase"/>
    <property type="match status" value="1"/>
</dbReference>
<evidence type="ECO:0000259" key="3">
    <source>
        <dbReference type="PROSITE" id="PS50883"/>
    </source>
</evidence>
<dbReference type="PROSITE" id="PS50887">
    <property type="entry name" value="GGDEF"/>
    <property type="match status" value="1"/>
</dbReference>
<dbReference type="CDD" id="cd01948">
    <property type="entry name" value="EAL"/>
    <property type="match status" value="1"/>
</dbReference>
<feature type="region of interest" description="Disordered" evidence="1">
    <location>
        <begin position="686"/>
        <end position="705"/>
    </location>
</feature>
<feature type="transmembrane region" description="Helical" evidence="2">
    <location>
        <begin position="117"/>
        <end position="140"/>
    </location>
</feature>
<protein>
    <submittedName>
        <fullName evidence="5">EAL domain-containing protein</fullName>
    </submittedName>
</protein>
<feature type="transmembrane region" description="Helical" evidence="2">
    <location>
        <begin position="55"/>
        <end position="72"/>
    </location>
</feature>
<dbReference type="OrthoDB" id="9814202at2"/>
<evidence type="ECO:0000256" key="2">
    <source>
        <dbReference type="SAM" id="Phobius"/>
    </source>
</evidence>
<dbReference type="Gene3D" id="3.20.20.450">
    <property type="entry name" value="EAL domain"/>
    <property type="match status" value="1"/>
</dbReference>
<evidence type="ECO:0000313" key="6">
    <source>
        <dbReference type="Proteomes" id="UP000440304"/>
    </source>
</evidence>
<keyword evidence="2" id="KW-0472">Membrane</keyword>
<dbReference type="SMART" id="SM00267">
    <property type="entry name" value="GGDEF"/>
    <property type="match status" value="1"/>
</dbReference>
<dbReference type="EMBL" id="WUML01000003">
    <property type="protein sequence ID" value="MXN99661.1"/>
    <property type="molecule type" value="Genomic_DNA"/>
</dbReference>
<keyword evidence="2" id="KW-0812">Transmembrane</keyword>
<reference evidence="5 6" key="1">
    <citation type="submission" date="2019-12" db="EMBL/GenBank/DDBJ databases">
        <title>Shinella granuli gen. nov., sp. nov., and proposal of the reclassification of Zoogloea ramigera ATCC 19623 as Shinella zoogloeoides sp. nov.</title>
        <authorList>
            <person name="Gao J."/>
        </authorList>
    </citation>
    <scope>NUCLEOTIDE SEQUENCE [LARGE SCALE GENOMIC DNA]</scope>
    <source>
        <strain evidence="5 6">DSM 287</strain>
    </source>
</reference>
<dbReference type="InterPro" id="IPR052155">
    <property type="entry name" value="Biofilm_reg_signaling"/>
</dbReference>
<dbReference type="PANTHER" id="PTHR44757:SF2">
    <property type="entry name" value="BIOFILM ARCHITECTURE MAINTENANCE PROTEIN MBAA"/>
    <property type="match status" value="1"/>
</dbReference>
<feature type="domain" description="GGDEF" evidence="4">
    <location>
        <begin position="276"/>
        <end position="411"/>
    </location>
</feature>
<dbReference type="NCBIfam" id="TIGR00254">
    <property type="entry name" value="GGDEF"/>
    <property type="match status" value="1"/>
</dbReference>
<evidence type="ECO:0000256" key="1">
    <source>
        <dbReference type="SAM" id="MobiDB-lite"/>
    </source>
</evidence>
<dbReference type="Pfam" id="PF00563">
    <property type="entry name" value="EAL"/>
    <property type="match status" value="1"/>
</dbReference>
<dbReference type="Proteomes" id="UP000440304">
    <property type="component" value="Unassembled WGS sequence"/>
</dbReference>
<name>A0A6N8T8Q3_SHIZO</name>
<feature type="transmembrane region" description="Helical" evidence="2">
    <location>
        <begin position="192"/>
        <end position="218"/>
    </location>
</feature>
<dbReference type="SUPFAM" id="SSF141868">
    <property type="entry name" value="EAL domain-like"/>
    <property type="match status" value="1"/>
</dbReference>